<dbReference type="OrthoDB" id="9770871at2"/>
<feature type="region of interest" description="Disordered" evidence="5">
    <location>
        <begin position="24"/>
        <end position="44"/>
    </location>
</feature>
<dbReference type="Proteomes" id="UP000312032">
    <property type="component" value="Unassembled WGS sequence"/>
</dbReference>
<evidence type="ECO:0000313" key="9">
    <source>
        <dbReference type="Proteomes" id="UP000312032"/>
    </source>
</evidence>
<evidence type="ECO:0000256" key="6">
    <source>
        <dbReference type="SAM" id="Phobius"/>
    </source>
</evidence>
<protein>
    <recommendedName>
        <fullName evidence="10">Histidine-type phosphatase</fullName>
    </recommendedName>
</protein>
<dbReference type="InterPro" id="IPR029033">
    <property type="entry name" value="His_PPase_superfam"/>
</dbReference>
<evidence type="ECO:0000256" key="3">
    <source>
        <dbReference type="ARBA" id="ARBA00023136"/>
    </source>
</evidence>
<keyword evidence="4" id="KW-0175">Coiled coil</keyword>
<keyword evidence="3 6" id="KW-0472">Membrane</keyword>
<dbReference type="RefSeq" id="WP_139466154.1">
    <property type="nucleotide sequence ID" value="NZ_VDHJ01000012.1"/>
</dbReference>
<feature type="coiled-coil region" evidence="4">
    <location>
        <begin position="562"/>
        <end position="631"/>
    </location>
</feature>
<feature type="signal peptide" evidence="7">
    <location>
        <begin position="1"/>
        <end position="27"/>
    </location>
</feature>
<reference evidence="8 9" key="1">
    <citation type="submission" date="2019-06" db="EMBL/GenBank/DDBJ databases">
        <authorList>
            <person name="Li J."/>
        </authorList>
    </citation>
    <scope>NUCLEOTIDE SEQUENCE [LARGE SCALE GENOMIC DNA]</scope>
    <source>
        <strain evidence="8 9">LMG 28165</strain>
    </source>
</reference>
<gene>
    <name evidence="8" type="ORF">FHE74_08845</name>
</gene>
<dbReference type="SUPFAM" id="SSF53254">
    <property type="entry name" value="Phosphoglycerate mutase-like"/>
    <property type="match status" value="1"/>
</dbReference>
<dbReference type="AlphaFoldDB" id="A0A5C4U1Q9"/>
<dbReference type="GO" id="GO:0016020">
    <property type="term" value="C:membrane"/>
    <property type="evidence" value="ECO:0007669"/>
    <property type="project" value="UniProtKB-SubCell"/>
</dbReference>
<organism evidence="8 9">
    <name type="scientific">Corynebacterium tapiri</name>
    <dbReference type="NCBI Taxonomy" id="1448266"/>
    <lineage>
        <taxon>Bacteria</taxon>
        <taxon>Bacillati</taxon>
        <taxon>Actinomycetota</taxon>
        <taxon>Actinomycetes</taxon>
        <taxon>Mycobacteriales</taxon>
        <taxon>Corynebacteriaceae</taxon>
        <taxon>Corynebacterium</taxon>
    </lineage>
</organism>
<feature type="coiled-coil region" evidence="4">
    <location>
        <begin position="480"/>
        <end position="528"/>
    </location>
</feature>
<accession>A0A5C4U1Q9</accession>
<feature type="transmembrane region" description="Helical" evidence="6">
    <location>
        <begin position="653"/>
        <end position="676"/>
    </location>
</feature>
<proteinExistence type="predicted"/>
<evidence type="ECO:0000313" key="8">
    <source>
        <dbReference type="EMBL" id="TNL95693.1"/>
    </source>
</evidence>
<dbReference type="EMBL" id="VDHJ01000012">
    <property type="protein sequence ID" value="TNL95693.1"/>
    <property type="molecule type" value="Genomic_DNA"/>
</dbReference>
<evidence type="ECO:0000256" key="5">
    <source>
        <dbReference type="SAM" id="MobiDB-lite"/>
    </source>
</evidence>
<evidence type="ECO:0000256" key="7">
    <source>
        <dbReference type="SAM" id="SignalP"/>
    </source>
</evidence>
<evidence type="ECO:0000256" key="4">
    <source>
        <dbReference type="SAM" id="Coils"/>
    </source>
</evidence>
<evidence type="ECO:0000256" key="1">
    <source>
        <dbReference type="ARBA" id="ARBA00004370"/>
    </source>
</evidence>
<keyword evidence="9" id="KW-1185">Reference proteome</keyword>
<evidence type="ECO:0008006" key="10">
    <source>
        <dbReference type="Google" id="ProtNLM"/>
    </source>
</evidence>
<name>A0A5C4U1Q9_9CORY</name>
<sequence length="687" mass="74909">MSFRSRALLATVVSASLVTSLARPATAADATNQPDLGNLYGSNTPYPAPETAPVLEQAPAGYSPVYVAAFLRHGSRTSSSADHINQMIKVLEKAKSEGTLTPLGEELLSFYRNDMLPAHNKIGGGNLTELGKSEWTAWSQRAQDRLQNLPSGKIAVEASTKARAIDSANVFIGVTQNSPENQHALPAKATPIKEVLQSFDVPNLPSSQERDQYLKTDGLYATVKGYPTNPADALSVMPNVLRPYIGDAADQLSYSGYCGGPARELFETRSIAAGMKTELGDKQFPEPSGAERESFMQGLTMVQRCTAIDEWYKRGAGFGTTSDGAEQTFSYAHGKPVLKHMFDAIDQRENTGQVATVMASHNEVLTPLNAIMAISEIGADATAKKDGELFNYTDFNGFTQAESDPMMGNIEWDVFGNAQGDLIVRMQHNEKPVHFGRNCQVKAGTQNFYDYTELKACLPDVGQGRETARAERYPAMVKQMEDQAEQIKAVSTRLGEAEQALAESDAALDQAQNQNDVLRQQILADQQELVALIETFKKTKAEYDQKVDSNSAEAQKVIDDANATIQAQATTLKEQADKLSDRDAEIKAQAARIKEQADALDSQNATLDDLARQLKEQEEKLAINKAQQTETDNLLETAKKDLEVARSQNNGEVVFGIIGIIIGILGAIFGAGSWLMQQPFVQDLLRR</sequence>
<feature type="chain" id="PRO_5023118946" description="Histidine-type phosphatase" evidence="7">
    <location>
        <begin position="28"/>
        <end position="687"/>
    </location>
</feature>
<keyword evidence="6" id="KW-1133">Transmembrane helix</keyword>
<dbReference type="PANTHER" id="PTHR20963:SF8">
    <property type="entry name" value="MULTIPLE INOSITOL POLYPHOSPHATE PHOSPHATASE 1"/>
    <property type="match status" value="1"/>
</dbReference>
<keyword evidence="2 7" id="KW-0732">Signal</keyword>
<dbReference type="Gene3D" id="3.40.50.1240">
    <property type="entry name" value="Phosphoglycerate mutase-like"/>
    <property type="match status" value="1"/>
</dbReference>
<comment type="subcellular location">
    <subcellularLocation>
        <location evidence="1">Membrane</location>
    </subcellularLocation>
</comment>
<feature type="compositionally biased region" description="Polar residues" evidence="5">
    <location>
        <begin position="29"/>
        <end position="44"/>
    </location>
</feature>
<evidence type="ECO:0000256" key="2">
    <source>
        <dbReference type="ARBA" id="ARBA00022729"/>
    </source>
</evidence>
<dbReference type="PANTHER" id="PTHR20963">
    <property type="entry name" value="MULTIPLE INOSITOL POLYPHOSPHATE PHOSPHATASE-RELATED"/>
    <property type="match status" value="1"/>
</dbReference>
<comment type="caution">
    <text evidence="8">The sequence shown here is derived from an EMBL/GenBank/DDBJ whole genome shotgun (WGS) entry which is preliminary data.</text>
</comment>
<keyword evidence="6" id="KW-0812">Transmembrane</keyword>